<evidence type="ECO:0000256" key="2">
    <source>
        <dbReference type="ARBA" id="ARBA00020107"/>
    </source>
</evidence>
<dbReference type="InterPro" id="IPR009003">
    <property type="entry name" value="Peptidase_S1_PA"/>
</dbReference>
<evidence type="ECO:0000256" key="3">
    <source>
        <dbReference type="ARBA" id="ARBA00022484"/>
    </source>
</evidence>
<keyword evidence="4" id="KW-0167">Capsid protein</keyword>
<dbReference type="InterPro" id="IPR029053">
    <property type="entry name" value="Viral_coat"/>
</dbReference>
<keyword evidence="9" id="KW-0378">Hydrolase</keyword>
<dbReference type="GO" id="GO:0005198">
    <property type="term" value="F:structural molecule activity"/>
    <property type="evidence" value="ECO:0007669"/>
    <property type="project" value="InterPro"/>
</dbReference>
<dbReference type="InterPro" id="IPR001676">
    <property type="entry name" value="Picornavirus_capsid"/>
</dbReference>
<dbReference type="InterPro" id="IPR014872">
    <property type="entry name" value="Dicistrovirus_capsid-polyPr_C"/>
</dbReference>
<dbReference type="InterPro" id="IPR001205">
    <property type="entry name" value="RNA-dir_pol_C"/>
</dbReference>
<evidence type="ECO:0000256" key="4">
    <source>
        <dbReference type="ARBA" id="ARBA00022561"/>
    </source>
</evidence>
<dbReference type="Pfam" id="PF00680">
    <property type="entry name" value="RdRP_1"/>
    <property type="match status" value="1"/>
</dbReference>
<sequence>MSSSNSASVYQTYATSSSDVATSSDDSTIGSTNIGTFKSVDHLTVSFSRCCDKIEKYYQRRNNLVSRIKSLRASSQAKLIPPPNVPQFEVEKEPLCFERKLTDSRLYSEVAELPASSSSEEEIFNVPIVRTNLYLINNLQKQININEWRLNKQINKRKRLDQLMKNQVAYSPVFNPNPVYNPTTEPISEQEYRPFPALPTSTKTKKCRKSRSSIHDSIFGVYVPKYTATRDVNLAFKLRLKIRSFRYTITNHYINYLLYYKFKILTYPIYPQMDAHGEEGSVSADKKLNTVIATQRDDSQGVSTPIIYPEWQELVTSDHFSSYNTSTNRWLKYKTLAWSNNKITPVDKINVPSDLLTELVNTPLFIPFRNNRYWKGDFEFKFVLNSNKFQQGSLQISFMYCSDLEQSFNTYRNNIYCGSQTNHCILNAGSSNEGTLIIPFKYFNPVITTNPKENVDYCKIFIRTLNPLVCSSTTFNSADLTIFINLNNAYFTGSIDFTLIQQPQMFHLMRALIKTTEFGLNQIDPDSNRDNPPDISTPTNITITNASSWCTGTNSIEPVNHLRLDTLGQTPHPNLQHDELKTSVITRIFGLIHTVEWKFSHAAGDHLLTIEAAPMSNLLTYPSQVVTLKNKTYTLYNLPPVAVISNLFAYWRGTLEIRIDFVATSFHTGSLLIAYIPGIKNTVTIDQARSSNYVICSLQEQQTYTIRVPYIANSPSWPRKYNKSYKIHNSSEINPPGSIQFFVLNPLIPLDNVYSSININYYIRGGTDFEVLVPIQPNISTPYNLDYKDNKFNEMPLTSASGTSTVFNYLISSPTGLSNSYVTLVYAPTDRLTPISYEELRDGQIISKNNRYTDLFDLIPDQPGILPFYLESSMPITFSITTPDKQNVFYSCSTFVLYNELCHNEGHTILWPVISREAAQKYARSDQSWSQLVPALIPALKCYKNSDTVNITFLTKIFVHVHNVDHLLDDYCFPQNEERLNSTNFLDMTQSLPTTGYGLQLYGESFNDLKNYCRRYQYYTNISYKNDNPLIKKQALAIIPLVPQGLVNSLIYNDNTVNHIVNRCKDGFIPIISSGYRFYRGGLRLRIVSDTRRNINLWVQHRPEMLLKFLQTHIIDPDNQSLSDYFNHSYSFTIQNLELNNVLSIEIPWYSKNMLGCSFLPKVQSSSSDINAQKQTAFSLGSLVLGIDASPLELKTPINFEIFYSLADDFHFNTFQGFPLMLTLDQIPSTYQAQPQMGWIDNVVNNHPTIKKFDDLAEKIGTKIDSVSDILGRIPEIVNGFYFDSDTTVRLILSNLLFEIMHLLVSPTLKTVAVTVLSICTRLGLVVGEGVLQFYRLIKKLFKLIGWGKKKTEETNITDPQPSTSKQDLKPKTKIDAGVKIEAVPQADTGEESETCAGIVAIIWAGLNSMLNVSFKTCDTLGDCGKVLLDGITKGAMQANTIFRFIKNCFSVIEKCYKALIHKIYSKYHRYQRLQVEQESLQEWLNLCDCLLSPSNNSLVQNDLKWREAVYSAARYGHLYLCQQKPGVAPRVDVYIRKIYDKIINLRDSLQAEKLFPSLRMEAYGLWIDGPPGIGKSSMITRLSTDLLNSVNYKGSSNLIFNVTPLDKYWNNCNHQPVISIDDAFAITTPECIQNQLWTYFTVMSPVPLIPPMAEIKDKKMHYNPEIMITCSNNAFPRVAGLAESTALYRRRHQLIKAQLKDPSKQVYPYGCTDAQLNEFEHLQFALSSDPRCETAPYGKLMNYKELIEVLKKDFIFFKRRSAFAYEERKRLQFSMTTTSEARSLPETKNISAYLKEIDTEKFKKLATSNTTNENEPLAETYKLIDLVQKHPDFKLAFKVEIPEKFKALITNDNVDAPIPVETIEQISEQIQSTSEILPDPQMDDNQVPERIPEDFDWNGQITNTPEESAQAVEVGKQYEEMLQQRAKFIQETNIPGFEDLNAQIAAHFDNKGLEGLQYRIKFSKFAVILSMANKSNPIRIFDNPLVNGLAYFNKTNNCTYNTYKHISRTQCLHELLPECRLVEKRTINNITFPVWKIQVAYDNDKCCLKYSPWSNEFVELVDTPCMYADCIITRTRQWTELMSSWLPWGLKYAPWIIKEDYSPIVTYAAQQLSKTRKFINSIHYWVNKTVKFCLYDVLYKSACAFGKMFATIGVFLTGFAGLVGLTTTCMRAFSKPNPQLISSGDTGTKSPAQTVRKLVFNSFNPQSTDEQNQIRNVIGQRIIKNTIFIRYENKKTGRVSNMKCLVIKERFALVLRHYIEYLETNCDTDSEVSLLWADCGHHPFNFKDYKIDWCKDSNLGIIRLPNWFAAKRSLLPFISQDTNFYGSIVRDCTIIDHNVVETYIYDQDIGIAEDVVIAPTSYSKSLIMKNAYSYKKNYAGMCGSVLLSNKPLRPIIGIHVAGANNKGFSEPICASLFENYFNVIEGKLVDDIVPIDWRTLECKQVPVEERKLYLTGTHNYLGTVDKNIAKYEMGISSIVPSTIQGVFPVGTQPGPLTPKDPRIQNAFSPLLEGCNKHCNPTIDFNKTDLSTAEKDLLGVILTNCKPIRLTVRPLDELQAINGIPGLEDYRPLVWNTSEGFYLSRLRPAGARDKRWLFNFNEDGIATAVHPNLREILDSKHCDRLNNIVPLTIHDDCLKDARLPLHKIKVPGKVRVFSISPVDFTIQFRQYYLDFIASYTQARFKAEHAIGINVHGLEWSELGNMFKNKHIITGDYSGFGPTLNSEVVAAAFRIINKWYTAYGGSVEDNQIRIIMSKELINAKHLMGDYLYEVNCGLPSGNPATVIFNSLVNSLYLRCAWLDIMRGTINQSLVDQRRLMKIITYGDDLIASIDPTVVDRFNNNSLSFFFKKHNITFTDAAKTGINVEPYIGLDTATFLKHSFNPHPKRKGLYLAQLEELSITECANWIRKSPDLKQATLDNCVQGSMLAYGHGPDYYNNYVEIISKAWFKEYQEEFLVRTWDELDSLFLDQGYHLDW</sequence>
<dbReference type="Gene3D" id="3.30.70.270">
    <property type="match status" value="1"/>
</dbReference>
<evidence type="ECO:0000256" key="13">
    <source>
        <dbReference type="ARBA" id="ARBA00022844"/>
    </source>
</evidence>
<keyword evidence="5" id="KW-0645">Protease</keyword>
<evidence type="ECO:0000259" key="15">
    <source>
        <dbReference type="PROSITE" id="PS50507"/>
    </source>
</evidence>
<dbReference type="GO" id="GO:0006508">
    <property type="term" value="P:proteolysis"/>
    <property type="evidence" value="ECO:0007669"/>
    <property type="project" value="UniProtKB-KW"/>
</dbReference>
<name>A0AB39AH70_9VIRU</name>
<dbReference type="InterPro" id="IPR033703">
    <property type="entry name" value="Rhv-like"/>
</dbReference>
<keyword evidence="13" id="KW-0946">Virion</keyword>
<dbReference type="SUPFAM" id="SSF88633">
    <property type="entry name" value="Positive stranded ssRNA viruses"/>
    <property type="match status" value="3"/>
</dbReference>
<dbReference type="GO" id="GO:0003723">
    <property type="term" value="F:RNA binding"/>
    <property type="evidence" value="ECO:0007669"/>
    <property type="project" value="InterPro"/>
</dbReference>
<dbReference type="GO" id="GO:0039694">
    <property type="term" value="P:viral RNA genome replication"/>
    <property type="evidence" value="ECO:0007669"/>
    <property type="project" value="InterPro"/>
</dbReference>
<evidence type="ECO:0000256" key="8">
    <source>
        <dbReference type="ARBA" id="ARBA00022741"/>
    </source>
</evidence>
<evidence type="ECO:0000256" key="14">
    <source>
        <dbReference type="ARBA" id="ARBA00022953"/>
    </source>
</evidence>
<dbReference type="Gene3D" id="2.60.120.20">
    <property type="match status" value="3"/>
</dbReference>
<dbReference type="Gene3D" id="2.40.10.10">
    <property type="entry name" value="Trypsin-like serine proteases"/>
    <property type="match status" value="1"/>
</dbReference>
<keyword evidence="14" id="KW-0693">Viral RNA replication</keyword>
<dbReference type="GO" id="GO:0008234">
    <property type="term" value="F:cysteine-type peptidase activity"/>
    <property type="evidence" value="ECO:0007669"/>
    <property type="project" value="UniProtKB-KW"/>
</dbReference>
<evidence type="ECO:0000313" key="17">
    <source>
        <dbReference type="EMBL" id="XDG29873.1"/>
    </source>
</evidence>
<dbReference type="SUPFAM" id="SSF56672">
    <property type="entry name" value="DNA/RNA polymerases"/>
    <property type="match status" value="1"/>
</dbReference>
<evidence type="ECO:0000256" key="9">
    <source>
        <dbReference type="ARBA" id="ARBA00022801"/>
    </source>
</evidence>
<dbReference type="GO" id="GO:0006351">
    <property type="term" value="P:DNA-templated transcription"/>
    <property type="evidence" value="ECO:0007669"/>
    <property type="project" value="InterPro"/>
</dbReference>
<dbReference type="InterPro" id="IPR000605">
    <property type="entry name" value="Helicase_SF3_ssDNA/RNA_vir"/>
</dbReference>
<evidence type="ECO:0000256" key="10">
    <source>
        <dbReference type="ARBA" id="ARBA00022806"/>
    </source>
</evidence>
<comment type="subcellular location">
    <subcellularLocation>
        <location evidence="1">Virion</location>
    </subcellularLocation>
</comment>
<evidence type="ECO:0000256" key="5">
    <source>
        <dbReference type="ARBA" id="ARBA00022670"/>
    </source>
</evidence>
<dbReference type="InterPro" id="IPR007094">
    <property type="entry name" value="RNA-dir_pol_PSvirus"/>
</dbReference>
<keyword evidence="8" id="KW-0547">Nucleotide-binding</keyword>
<keyword evidence="3" id="KW-0696">RNA-directed RNA polymerase</keyword>
<evidence type="ECO:0000256" key="1">
    <source>
        <dbReference type="ARBA" id="ARBA00004328"/>
    </source>
</evidence>
<evidence type="ECO:0000256" key="7">
    <source>
        <dbReference type="ARBA" id="ARBA00022695"/>
    </source>
</evidence>
<dbReference type="InterPro" id="IPR043128">
    <property type="entry name" value="Rev_trsase/Diguanyl_cyclase"/>
</dbReference>
<dbReference type="PROSITE" id="PS51218">
    <property type="entry name" value="SF3_HELICASE_2"/>
    <property type="match status" value="1"/>
</dbReference>
<evidence type="ECO:0000259" key="16">
    <source>
        <dbReference type="PROSITE" id="PS51218"/>
    </source>
</evidence>
<protein>
    <recommendedName>
        <fullName evidence="2">Genome polyprotein</fullName>
    </recommendedName>
</protein>
<evidence type="ECO:0000256" key="11">
    <source>
        <dbReference type="ARBA" id="ARBA00022807"/>
    </source>
</evidence>
<dbReference type="Pfam" id="PF00073">
    <property type="entry name" value="Rhv"/>
    <property type="match status" value="1"/>
</dbReference>
<feature type="domain" description="SF3 helicase" evidence="16">
    <location>
        <begin position="1541"/>
        <end position="1715"/>
    </location>
</feature>
<dbReference type="EMBL" id="PQ058696">
    <property type="protein sequence ID" value="XDG29873.1"/>
    <property type="molecule type" value="Genomic_RNA"/>
</dbReference>
<keyword evidence="6" id="KW-0808">Transferase</keyword>
<dbReference type="PROSITE" id="PS50507">
    <property type="entry name" value="RDRP_SSRNA_POS"/>
    <property type="match status" value="1"/>
</dbReference>
<keyword evidence="10" id="KW-0347">Helicase</keyword>
<dbReference type="GO" id="GO:0005524">
    <property type="term" value="F:ATP binding"/>
    <property type="evidence" value="ECO:0007669"/>
    <property type="project" value="UniProtKB-KW"/>
</dbReference>
<dbReference type="GO" id="GO:0003724">
    <property type="term" value="F:RNA helicase activity"/>
    <property type="evidence" value="ECO:0007669"/>
    <property type="project" value="InterPro"/>
</dbReference>
<dbReference type="SUPFAM" id="SSF50494">
    <property type="entry name" value="Trypsin-like serine proteases"/>
    <property type="match status" value="1"/>
</dbReference>
<organism evidence="17">
    <name type="scientific">Watermelon iflavirus 1</name>
    <dbReference type="NCBI Taxonomy" id="3237972"/>
    <lineage>
        <taxon>Viruses</taxon>
        <taxon>Riboviria</taxon>
        <taxon>Orthornavirae</taxon>
        <taxon>Pisuviricota</taxon>
        <taxon>Pisoniviricetes</taxon>
        <taxon>Picornavirales</taxon>
        <taxon>Iflaviridae</taxon>
        <taxon>Iflavirus</taxon>
    </lineage>
</organism>
<proteinExistence type="predicted"/>
<dbReference type="Pfam" id="PF08762">
    <property type="entry name" value="CRPV_capsid"/>
    <property type="match status" value="1"/>
</dbReference>
<evidence type="ECO:0000256" key="12">
    <source>
        <dbReference type="ARBA" id="ARBA00022840"/>
    </source>
</evidence>
<evidence type="ECO:0000256" key="6">
    <source>
        <dbReference type="ARBA" id="ARBA00022679"/>
    </source>
</evidence>
<keyword evidence="7" id="KW-0548">Nucleotidyltransferase</keyword>
<dbReference type="GO" id="GO:0003968">
    <property type="term" value="F:RNA-directed RNA polymerase activity"/>
    <property type="evidence" value="ECO:0007669"/>
    <property type="project" value="UniProtKB-KW"/>
</dbReference>
<keyword evidence="11" id="KW-0788">Thiol protease</keyword>
<dbReference type="Pfam" id="PF00910">
    <property type="entry name" value="RNA_helicase"/>
    <property type="match status" value="1"/>
</dbReference>
<keyword evidence="12" id="KW-0067">ATP-binding</keyword>
<accession>A0AB39AH70</accession>
<reference evidence="17" key="1">
    <citation type="submission" date="2024-07" db="EMBL/GenBank/DDBJ databases">
        <authorList>
            <person name="Feng G."/>
            <person name="Wang H."/>
            <person name="Xiao M."/>
            <person name="Ming K."/>
        </authorList>
    </citation>
    <scope>NUCLEOTIDE SEQUENCE</scope>
    <source>
        <strain evidence="17">XG_DN31</strain>
    </source>
</reference>
<feature type="domain" description="RdRp catalytic" evidence="15">
    <location>
        <begin position="2709"/>
        <end position="2840"/>
    </location>
</feature>
<dbReference type="GO" id="GO:0019028">
    <property type="term" value="C:viral capsid"/>
    <property type="evidence" value="ECO:0007669"/>
    <property type="project" value="UniProtKB-KW"/>
</dbReference>
<dbReference type="InterPro" id="IPR014759">
    <property type="entry name" value="Helicase_SF3_ssRNA_vir"/>
</dbReference>
<dbReference type="CDD" id="cd23169">
    <property type="entry name" value="ps-ssRNAv-Picornavirales"/>
    <property type="match status" value="1"/>
</dbReference>
<dbReference type="InterPro" id="IPR043504">
    <property type="entry name" value="Peptidase_S1_PA_chymotrypsin"/>
</dbReference>
<dbReference type="CDD" id="cd00205">
    <property type="entry name" value="rhv_like"/>
    <property type="match status" value="2"/>
</dbReference>
<dbReference type="InterPro" id="IPR043502">
    <property type="entry name" value="DNA/RNA_pol_sf"/>
</dbReference>